<comment type="similarity">
    <text evidence="2">Belongs to the monovalent cation:proton antiporter 2 (CPA2) transporter (TC 2.A.37) family.</text>
</comment>
<feature type="transmembrane region" description="Helical" evidence="7">
    <location>
        <begin position="354"/>
        <end position="375"/>
    </location>
</feature>
<dbReference type="PROSITE" id="PS51201">
    <property type="entry name" value="RCK_N"/>
    <property type="match status" value="1"/>
</dbReference>
<dbReference type="Gene3D" id="1.20.1530.20">
    <property type="match status" value="1"/>
</dbReference>
<feature type="transmembrane region" description="Helical" evidence="7">
    <location>
        <begin position="146"/>
        <end position="165"/>
    </location>
</feature>
<dbReference type="PROSITE" id="PS51202">
    <property type="entry name" value="RCK_C"/>
    <property type="match status" value="1"/>
</dbReference>
<sequence length="658" mass="70260">MGIAADIALIVVAALVGGLVAHQLRQPLILGYILAGVLVGPYTAGPTVADVHDIETLAEIGVALLLFALGIEFSFRELRAVRGIALVGTPIQIAITGLVGVLLGRYLGWDLQPSLWLGAVVSLSSTMVILRTLMSLGLMGTVSARVMIGMLIVQDLAVVPLMILLPELAAPDAGATRVVLAALKAAAVLAGLVFAGTRLFPPLLRRVALANSREMFLLTVTALGLGVGYLTYLTGLSFALGAFVTGMVLSESDHAHQALGDIIPLRDIFGLLFFVSVGMLFDPRFLVSNVATVLPIVLAVIAAKALVIGLLVRLFRYRGVTPIAVGLGLAQIGEFSFLLARQGSKIGVLDNDQYSLILSAAILTMVATPALVRLAEPVHGLRRRWFPVEAVEAVPLPGDGLDGHVVIAGAGRVGRHVSSVLQRLERPFVVIESEQRRFDQARAAGLPVVFGDAEQATVLGAAHVEKARLLLVTVPSVAVAVHVIEAARRLNPQLVVVARSADVESMRQLHEIGVYEVVQPEFEAGIEMTRQALLRLEYPATEVQRFSDEVRRELYSVLYQEHPDYSAVATLDAASRVLDMTWVEVTTACGLAGQTLRELNLRARTGVSIVAVLRAGETSVRPNPDGDYRLTAGDRIAAMGGPKEFERLEELLGRVENA</sequence>
<keyword evidence="3" id="KW-0813">Transport</keyword>
<dbReference type="InterPro" id="IPR036291">
    <property type="entry name" value="NAD(P)-bd_dom_sf"/>
</dbReference>
<evidence type="ECO:0000256" key="7">
    <source>
        <dbReference type="SAM" id="Phobius"/>
    </source>
</evidence>
<dbReference type="GO" id="GO:1902600">
    <property type="term" value="P:proton transmembrane transport"/>
    <property type="evidence" value="ECO:0007669"/>
    <property type="project" value="InterPro"/>
</dbReference>
<dbReference type="InterPro" id="IPR006153">
    <property type="entry name" value="Cation/H_exchanger_TM"/>
</dbReference>
<gene>
    <name evidence="10" type="ORF">KDA27_07325</name>
</gene>
<evidence type="ECO:0000313" key="11">
    <source>
        <dbReference type="Proteomes" id="UP000739538"/>
    </source>
</evidence>
<dbReference type="InterPro" id="IPR038770">
    <property type="entry name" value="Na+/solute_symporter_sf"/>
</dbReference>
<keyword evidence="4 7" id="KW-0812">Transmembrane</keyword>
<evidence type="ECO:0000256" key="1">
    <source>
        <dbReference type="ARBA" id="ARBA00004141"/>
    </source>
</evidence>
<evidence type="ECO:0000259" key="8">
    <source>
        <dbReference type="PROSITE" id="PS51201"/>
    </source>
</evidence>
<evidence type="ECO:0000256" key="3">
    <source>
        <dbReference type="ARBA" id="ARBA00022448"/>
    </source>
</evidence>
<feature type="transmembrane region" description="Helical" evidence="7">
    <location>
        <begin position="83"/>
        <end position="103"/>
    </location>
</feature>
<dbReference type="Gene3D" id="3.40.50.720">
    <property type="entry name" value="NAD(P)-binding Rossmann-like Domain"/>
    <property type="match status" value="1"/>
</dbReference>
<feature type="transmembrane region" description="Helical" evidence="7">
    <location>
        <begin position="115"/>
        <end position="134"/>
    </location>
</feature>
<organism evidence="10 11">
    <name type="scientific">Eiseniibacteriota bacterium</name>
    <dbReference type="NCBI Taxonomy" id="2212470"/>
    <lineage>
        <taxon>Bacteria</taxon>
        <taxon>Candidatus Eiseniibacteriota</taxon>
    </lineage>
</organism>
<feature type="domain" description="RCK N-terminal" evidence="8">
    <location>
        <begin position="402"/>
        <end position="519"/>
    </location>
</feature>
<name>A0A956NC63_UNCEI</name>
<dbReference type="Pfam" id="PF02080">
    <property type="entry name" value="TrkA_C"/>
    <property type="match status" value="1"/>
</dbReference>
<dbReference type="PANTHER" id="PTHR42751:SF1">
    <property type="entry name" value="CATION_PROTON ANTIPORTER YBAL-RELATED"/>
    <property type="match status" value="1"/>
</dbReference>
<feature type="transmembrane region" description="Helical" evidence="7">
    <location>
        <begin position="54"/>
        <end position="71"/>
    </location>
</feature>
<feature type="transmembrane region" description="Helical" evidence="7">
    <location>
        <begin position="6"/>
        <end position="22"/>
    </location>
</feature>
<evidence type="ECO:0000259" key="9">
    <source>
        <dbReference type="PROSITE" id="PS51202"/>
    </source>
</evidence>
<keyword evidence="6 7" id="KW-0472">Membrane</keyword>
<dbReference type="PANTHER" id="PTHR42751">
    <property type="entry name" value="SODIUM/HYDROGEN EXCHANGER FAMILY/TRKA DOMAIN PROTEIN"/>
    <property type="match status" value="1"/>
</dbReference>
<dbReference type="EMBL" id="JAGQHS010000027">
    <property type="protein sequence ID" value="MCA9755596.1"/>
    <property type="molecule type" value="Genomic_DNA"/>
</dbReference>
<dbReference type="GO" id="GO:0008324">
    <property type="term" value="F:monoatomic cation transmembrane transporter activity"/>
    <property type="evidence" value="ECO:0007669"/>
    <property type="project" value="InterPro"/>
</dbReference>
<keyword evidence="5 7" id="KW-1133">Transmembrane helix</keyword>
<dbReference type="Pfam" id="PF02254">
    <property type="entry name" value="TrkA_N"/>
    <property type="match status" value="1"/>
</dbReference>
<dbReference type="Proteomes" id="UP000739538">
    <property type="component" value="Unassembled WGS sequence"/>
</dbReference>
<reference evidence="10" key="2">
    <citation type="journal article" date="2021" name="Microbiome">
        <title>Successional dynamics and alternative stable states in a saline activated sludge microbial community over 9 years.</title>
        <authorList>
            <person name="Wang Y."/>
            <person name="Ye J."/>
            <person name="Ju F."/>
            <person name="Liu L."/>
            <person name="Boyd J.A."/>
            <person name="Deng Y."/>
            <person name="Parks D.H."/>
            <person name="Jiang X."/>
            <person name="Yin X."/>
            <person name="Woodcroft B.J."/>
            <person name="Tyson G.W."/>
            <person name="Hugenholtz P."/>
            <person name="Polz M.F."/>
            <person name="Zhang T."/>
        </authorList>
    </citation>
    <scope>NUCLEOTIDE SEQUENCE</scope>
    <source>
        <strain evidence="10">HKST-UBA02</strain>
    </source>
</reference>
<dbReference type="InterPro" id="IPR006037">
    <property type="entry name" value="RCK_C"/>
</dbReference>
<protein>
    <submittedName>
        <fullName evidence="10">Cation:proton antiporter</fullName>
    </submittedName>
</protein>
<accession>A0A956NC63</accession>
<evidence type="ECO:0000256" key="6">
    <source>
        <dbReference type="ARBA" id="ARBA00023136"/>
    </source>
</evidence>
<evidence type="ECO:0000256" key="4">
    <source>
        <dbReference type="ARBA" id="ARBA00022692"/>
    </source>
</evidence>
<dbReference type="InterPro" id="IPR036721">
    <property type="entry name" value="RCK_C_sf"/>
</dbReference>
<evidence type="ECO:0000256" key="2">
    <source>
        <dbReference type="ARBA" id="ARBA00005551"/>
    </source>
</evidence>
<dbReference type="GO" id="GO:0015297">
    <property type="term" value="F:antiporter activity"/>
    <property type="evidence" value="ECO:0007669"/>
    <property type="project" value="InterPro"/>
</dbReference>
<dbReference type="SUPFAM" id="SSF116726">
    <property type="entry name" value="TrkA C-terminal domain-like"/>
    <property type="match status" value="1"/>
</dbReference>
<dbReference type="Pfam" id="PF00999">
    <property type="entry name" value="Na_H_Exchanger"/>
    <property type="match status" value="1"/>
</dbReference>
<dbReference type="GO" id="GO:0016020">
    <property type="term" value="C:membrane"/>
    <property type="evidence" value="ECO:0007669"/>
    <property type="project" value="UniProtKB-SubCell"/>
</dbReference>
<feature type="transmembrane region" description="Helical" evidence="7">
    <location>
        <begin position="263"/>
        <end position="281"/>
    </location>
</feature>
<feature type="transmembrane region" description="Helical" evidence="7">
    <location>
        <begin position="29"/>
        <end position="48"/>
    </location>
</feature>
<feature type="transmembrane region" description="Helical" evidence="7">
    <location>
        <begin position="293"/>
        <end position="315"/>
    </location>
</feature>
<dbReference type="AlphaFoldDB" id="A0A956NC63"/>
<evidence type="ECO:0000256" key="5">
    <source>
        <dbReference type="ARBA" id="ARBA00022989"/>
    </source>
</evidence>
<proteinExistence type="inferred from homology"/>
<feature type="transmembrane region" description="Helical" evidence="7">
    <location>
        <begin position="216"/>
        <end position="243"/>
    </location>
</feature>
<dbReference type="InterPro" id="IPR003148">
    <property type="entry name" value="RCK_N"/>
</dbReference>
<feature type="domain" description="RCK C-terminal" evidence="9">
    <location>
        <begin position="568"/>
        <end position="654"/>
    </location>
</feature>
<feature type="transmembrane region" description="Helical" evidence="7">
    <location>
        <begin position="177"/>
        <end position="195"/>
    </location>
</feature>
<dbReference type="Gene3D" id="3.30.70.1450">
    <property type="entry name" value="Regulator of K+ conductance, C-terminal domain"/>
    <property type="match status" value="1"/>
</dbReference>
<dbReference type="GO" id="GO:0006813">
    <property type="term" value="P:potassium ion transport"/>
    <property type="evidence" value="ECO:0007669"/>
    <property type="project" value="InterPro"/>
</dbReference>
<evidence type="ECO:0000313" key="10">
    <source>
        <dbReference type="EMBL" id="MCA9755596.1"/>
    </source>
</evidence>
<comment type="caution">
    <text evidence="10">The sequence shown here is derived from an EMBL/GenBank/DDBJ whole genome shotgun (WGS) entry which is preliminary data.</text>
</comment>
<reference evidence="10" key="1">
    <citation type="submission" date="2020-04" db="EMBL/GenBank/DDBJ databases">
        <authorList>
            <person name="Zhang T."/>
        </authorList>
    </citation>
    <scope>NUCLEOTIDE SEQUENCE</scope>
    <source>
        <strain evidence="10">HKST-UBA02</strain>
    </source>
</reference>
<comment type="subcellular location">
    <subcellularLocation>
        <location evidence="1">Membrane</location>
        <topology evidence="1">Multi-pass membrane protein</topology>
    </subcellularLocation>
</comment>
<dbReference type="SUPFAM" id="SSF51735">
    <property type="entry name" value="NAD(P)-binding Rossmann-fold domains"/>
    <property type="match status" value="1"/>
</dbReference>